<dbReference type="PANTHER" id="PTHR16943">
    <property type="entry name" value="2-METHYLCITRATE DEHYDRATASE-RELATED"/>
    <property type="match status" value="1"/>
</dbReference>
<dbReference type="InterPro" id="IPR042183">
    <property type="entry name" value="MmgE/PrpD_sf_1"/>
</dbReference>
<dbReference type="GO" id="GO:0016829">
    <property type="term" value="F:lyase activity"/>
    <property type="evidence" value="ECO:0007669"/>
    <property type="project" value="InterPro"/>
</dbReference>
<organism evidence="4 5">
    <name type="scientific">Streptomyces misionensis</name>
    <dbReference type="NCBI Taxonomy" id="67331"/>
    <lineage>
        <taxon>Bacteria</taxon>
        <taxon>Bacillati</taxon>
        <taxon>Actinomycetota</taxon>
        <taxon>Actinomycetes</taxon>
        <taxon>Kitasatosporales</taxon>
        <taxon>Streptomycetaceae</taxon>
        <taxon>Streptomyces</taxon>
    </lineage>
</organism>
<evidence type="ECO:0000259" key="2">
    <source>
        <dbReference type="Pfam" id="PF03972"/>
    </source>
</evidence>
<sequence length="502" mass="54539">MIEHHVRVHPSADRLSREDQLAWKLAAVATGTGDLDADSTAMAVNRVIDNASVAVASLLRRPVAVARAQATAHRTATAGASVFGTSARVSPEWAAWANGTAVRELDFHDTYLAADYSHPGDNIPPVLAVAQHTGRTGADLLRGVIAAYEVHVALVKGICLHEHRIDHVAHLSAATTCGLGALLRLPTETVYQAIQQAVHTTTATRQSRKGEISSWKAYAPAFAGKAAIEAVDRAMRGETSPSPIYEGEDGFLAWMLNGPESDYTVLLPEPGEPRRAILDTYTKEHSAEYQAQAIIDLARRLRDKTGPLENVRSVVLHTSHHTHHVIGSGANDPQKYEPTASRETLDHSVPYIFAVALEDGAWHHERSYAPERARRPETVELWRKITTVEDPVWTRRYHDPDPDRRAFGGRAVITLHDGSVIEDELAVADAHPAGARPFDRTAYAGKFRTLTEGIVTPAAQDAFLDVAEHLADLSTDDLGRLFPGVDTEAVAAHDASLPKGLF</sequence>
<dbReference type="EMBL" id="VOGW01000028">
    <property type="protein sequence ID" value="TWV56392.1"/>
    <property type="molecule type" value="Genomic_DNA"/>
</dbReference>
<dbReference type="InterPro" id="IPR045336">
    <property type="entry name" value="MmgE_PrpD_N"/>
</dbReference>
<comment type="similarity">
    <text evidence="1">Belongs to the PrpD family.</text>
</comment>
<dbReference type="InterPro" id="IPR045337">
    <property type="entry name" value="MmgE_PrpD_C"/>
</dbReference>
<gene>
    <name evidence="4" type="ORF">FRZ03_04770</name>
</gene>
<evidence type="ECO:0000313" key="5">
    <source>
        <dbReference type="Proteomes" id="UP000320481"/>
    </source>
</evidence>
<dbReference type="InterPro" id="IPR042188">
    <property type="entry name" value="MmgE/PrpD_sf_2"/>
</dbReference>
<keyword evidence="5" id="KW-1185">Reference proteome</keyword>
<dbReference type="Pfam" id="PF19305">
    <property type="entry name" value="MmgE_PrpD_C"/>
    <property type="match status" value="1"/>
</dbReference>
<dbReference type="SUPFAM" id="SSF103378">
    <property type="entry name" value="2-methylcitrate dehydratase PrpD"/>
    <property type="match status" value="1"/>
</dbReference>
<reference evidence="4" key="1">
    <citation type="journal article" date="2019" name="Microbiol. Resour. Announc.">
        <title>Draft Genomic Sequences of Streptomyces misionensis and Streptomyces albidoflavus, bacteria applied for phytopathogen biocontrol.</title>
        <authorList>
            <person name="Pylro V."/>
            <person name="Dias A."/>
            <person name="Andreote F."/>
            <person name="Varani A."/>
            <person name="Andreote C."/>
            <person name="Bernardo E."/>
            <person name="Martins T."/>
        </authorList>
    </citation>
    <scope>NUCLEOTIDE SEQUENCE [LARGE SCALE GENOMIC DNA]</scope>
    <source>
        <strain evidence="4">66</strain>
    </source>
</reference>
<feature type="domain" description="MmgE/PrpD N-terminal" evidence="2">
    <location>
        <begin position="30"/>
        <end position="262"/>
    </location>
</feature>
<comment type="caution">
    <text evidence="4">The sequence shown here is derived from an EMBL/GenBank/DDBJ whole genome shotgun (WGS) entry which is preliminary data.</text>
</comment>
<dbReference type="AlphaFoldDB" id="A0A5C6K076"/>
<feature type="domain" description="MmgE/PrpD C-terminal" evidence="3">
    <location>
        <begin position="285"/>
        <end position="470"/>
    </location>
</feature>
<dbReference type="InterPro" id="IPR036148">
    <property type="entry name" value="MmgE/PrpD_sf"/>
</dbReference>
<proteinExistence type="inferred from homology"/>
<dbReference type="PANTHER" id="PTHR16943:SF8">
    <property type="entry name" value="2-METHYLCITRATE DEHYDRATASE"/>
    <property type="match status" value="1"/>
</dbReference>
<dbReference type="Gene3D" id="3.30.1330.120">
    <property type="entry name" value="2-methylcitrate dehydratase PrpD"/>
    <property type="match status" value="1"/>
</dbReference>
<evidence type="ECO:0000313" key="4">
    <source>
        <dbReference type="EMBL" id="TWV56392.1"/>
    </source>
</evidence>
<evidence type="ECO:0000259" key="3">
    <source>
        <dbReference type="Pfam" id="PF19305"/>
    </source>
</evidence>
<dbReference type="Gene3D" id="1.10.4100.10">
    <property type="entry name" value="2-methylcitrate dehydratase PrpD"/>
    <property type="match status" value="1"/>
</dbReference>
<dbReference type="Pfam" id="PF03972">
    <property type="entry name" value="MmgE_PrpD_N"/>
    <property type="match status" value="1"/>
</dbReference>
<accession>A0A5C6K076</accession>
<name>A0A5C6K076_9ACTN</name>
<dbReference type="Proteomes" id="UP000320481">
    <property type="component" value="Unassembled WGS sequence"/>
</dbReference>
<evidence type="ECO:0000256" key="1">
    <source>
        <dbReference type="ARBA" id="ARBA00006174"/>
    </source>
</evidence>
<dbReference type="RefSeq" id="WP_146463855.1">
    <property type="nucleotide sequence ID" value="NZ_VOGW01000028.1"/>
</dbReference>
<protein>
    <submittedName>
        <fullName evidence="4">MmgE/PrpD family protein</fullName>
    </submittedName>
</protein>
<dbReference type="InterPro" id="IPR005656">
    <property type="entry name" value="MmgE_PrpD"/>
</dbReference>